<dbReference type="EMBL" id="NBWU01000001">
    <property type="protein sequence ID" value="PCE65737.1"/>
    <property type="molecule type" value="Genomic_DNA"/>
</dbReference>
<name>A0A2A4GAV6_9FLAO</name>
<comment type="caution">
    <text evidence="1">The sequence shown here is derived from an EMBL/GenBank/DDBJ whole genome shotgun (WGS) entry which is preliminary data.</text>
</comment>
<dbReference type="AlphaFoldDB" id="A0A2A4GAV6"/>
<evidence type="ECO:0000313" key="2">
    <source>
        <dbReference type="Proteomes" id="UP000219559"/>
    </source>
</evidence>
<sequence>MVYFPSKSSRLTLRPISYFCRAFRNEPGHNHQTMRKILFLGLVLPLVLGSCQLKEEFVFEKNGSGNYSVGMDMSEVMAAAKEGMDSTAQESRVARDTTVHFADILDERKDSIKLLPAKDQRNLELLRPMKFGYVEDEAAGKMEFALDMPFKNLDNLTEMFTAMGELDGEYLGEMVSKGGGKPKEKKKDGDDDFLQMGQSYTTHFSKKNFSRKMTEKARQEFIAQKDSIFGGEMGQFMDMLQIKQVYRFPYKVKSVSNPNAKIGSDFKSVEVTGPLKKMKEELEYFDIEVEFER</sequence>
<accession>A0A2A4GAV6</accession>
<keyword evidence="2" id="KW-1185">Reference proteome</keyword>
<dbReference type="Proteomes" id="UP000219559">
    <property type="component" value="Unassembled WGS sequence"/>
</dbReference>
<organism evidence="1 2">
    <name type="scientific">Sediminicola luteus</name>
    <dbReference type="NCBI Taxonomy" id="319238"/>
    <lineage>
        <taxon>Bacteria</taxon>
        <taxon>Pseudomonadati</taxon>
        <taxon>Bacteroidota</taxon>
        <taxon>Flavobacteriia</taxon>
        <taxon>Flavobacteriales</taxon>
        <taxon>Flavobacteriaceae</taxon>
        <taxon>Sediminicola</taxon>
    </lineage>
</organism>
<gene>
    <name evidence="1" type="ORF">B7P33_00065</name>
</gene>
<reference evidence="1 2" key="1">
    <citation type="submission" date="2017-04" db="EMBL/GenBank/DDBJ databases">
        <title>A new member of the family Flavobacteriaceae isolated from ascidians.</title>
        <authorList>
            <person name="Chen L."/>
        </authorList>
    </citation>
    <scope>NUCLEOTIDE SEQUENCE [LARGE SCALE GENOMIC DNA]</scope>
    <source>
        <strain evidence="1 2">HQA918</strain>
    </source>
</reference>
<proteinExistence type="predicted"/>
<protein>
    <submittedName>
        <fullName evidence="1">Uncharacterized protein</fullName>
    </submittedName>
</protein>
<evidence type="ECO:0000313" key="1">
    <source>
        <dbReference type="EMBL" id="PCE65737.1"/>
    </source>
</evidence>